<gene>
    <name evidence="2" type="ORF">Tci_900658</name>
</gene>
<feature type="region of interest" description="Disordered" evidence="1">
    <location>
        <begin position="36"/>
        <end position="62"/>
    </location>
</feature>
<organism evidence="2">
    <name type="scientific">Tanacetum cinerariifolium</name>
    <name type="common">Dalmatian daisy</name>
    <name type="synonym">Chrysanthemum cinerariifolium</name>
    <dbReference type="NCBI Taxonomy" id="118510"/>
    <lineage>
        <taxon>Eukaryota</taxon>
        <taxon>Viridiplantae</taxon>
        <taxon>Streptophyta</taxon>
        <taxon>Embryophyta</taxon>
        <taxon>Tracheophyta</taxon>
        <taxon>Spermatophyta</taxon>
        <taxon>Magnoliopsida</taxon>
        <taxon>eudicotyledons</taxon>
        <taxon>Gunneridae</taxon>
        <taxon>Pentapetalae</taxon>
        <taxon>asterids</taxon>
        <taxon>campanulids</taxon>
        <taxon>Asterales</taxon>
        <taxon>Asteraceae</taxon>
        <taxon>Asteroideae</taxon>
        <taxon>Anthemideae</taxon>
        <taxon>Anthemidinae</taxon>
        <taxon>Tanacetum</taxon>
    </lineage>
</organism>
<evidence type="ECO:0000313" key="2">
    <source>
        <dbReference type="EMBL" id="GFD28689.1"/>
    </source>
</evidence>
<accession>A0A699V4W6</accession>
<dbReference type="EMBL" id="BKCJ011387764">
    <property type="protein sequence ID" value="GFD28689.1"/>
    <property type="molecule type" value="Genomic_DNA"/>
</dbReference>
<reference evidence="2" key="1">
    <citation type="journal article" date="2019" name="Sci. Rep.">
        <title>Draft genome of Tanacetum cinerariifolium, the natural source of mosquito coil.</title>
        <authorList>
            <person name="Yamashiro T."/>
            <person name="Shiraishi A."/>
            <person name="Satake H."/>
            <person name="Nakayama K."/>
        </authorList>
    </citation>
    <scope>NUCLEOTIDE SEQUENCE</scope>
</reference>
<comment type="caution">
    <text evidence="2">The sequence shown here is derived from an EMBL/GenBank/DDBJ whole genome shotgun (WGS) entry which is preliminary data.</text>
</comment>
<feature type="non-terminal residue" evidence="2">
    <location>
        <position position="1"/>
    </location>
</feature>
<name>A0A699V4W6_TANCI</name>
<protein>
    <submittedName>
        <fullName evidence="2">Uncharacterized protein</fullName>
    </submittedName>
</protein>
<evidence type="ECO:0000256" key="1">
    <source>
        <dbReference type="SAM" id="MobiDB-lite"/>
    </source>
</evidence>
<dbReference type="AlphaFoldDB" id="A0A699V4W6"/>
<sequence>LVQVFKTKFNAEKAEEEIDQQYVLFPVWSSNFTNPQNTDGDAAFDGNEPKFDEKKHESKVNVSPSRYRDLSVEFEDYSDNNINEVNAAGTLVPTIGKISLNNTNTFSVIGPSNAAASPTHGKSSFIDAS</sequence>
<feature type="compositionally biased region" description="Basic and acidic residues" evidence="1">
    <location>
        <begin position="47"/>
        <end position="59"/>
    </location>
</feature>
<proteinExistence type="predicted"/>